<protein>
    <submittedName>
        <fullName evidence="2">Uncharacterized protein</fullName>
    </submittedName>
</protein>
<comment type="caution">
    <text evidence="2">The sequence shown here is derived from an EMBL/GenBank/DDBJ whole genome shotgun (WGS) entry which is preliminary data.</text>
</comment>
<reference evidence="2 3" key="1">
    <citation type="submission" date="2020-08" db="EMBL/GenBank/DDBJ databases">
        <title>Genomic Encyclopedia of Type Strains, Phase IV (KMG-IV): sequencing the most valuable type-strain genomes for metagenomic binning, comparative biology and taxonomic classification.</title>
        <authorList>
            <person name="Goeker M."/>
        </authorList>
    </citation>
    <scope>NUCLEOTIDE SEQUENCE [LARGE SCALE GENOMIC DNA]</scope>
    <source>
        <strain evidence="2 3">DSM 103377</strain>
    </source>
</reference>
<dbReference type="EMBL" id="JACIJS010000006">
    <property type="protein sequence ID" value="MBB5516179.1"/>
    <property type="molecule type" value="Genomic_DNA"/>
</dbReference>
<name>A0A840WM94_9RHOB</name>
<evidence type="ECO:0000313" key="3">
    <source>
        <dbReference type="Proteomes" id="UP000553766"/>
    </source>
</evidence>
<feature type="transmembrane region" description="Helical" evidence="1">
    <location>
        <begin position="61"/>
        <end position="82"/>
    </location>
</feature>
<keyword evidence="1" id="KW-0472">Membrane</keyword>
<keyword evidence="1" id="KW-0812">Transmembrane</keyword>
<keyword evidence="1" id="KW-1133">Transmembrane helix</keyword>
<dbReference type="AlphaFoldDB" id="A0A840WM94"/>
<accession>A0A840WM94</accession>
<gene>
    <name evidence="2" type="ORF">FHS89_002205</name>
</gene>
<feature type="transmembrane region" description="Helical" evidence="1">
    <location>
        <begin position="120"/>
        <end position="138"/>
    </location>
</feature>
<feature type="transmembrane region" description="Helical" evidence="1">
    <location>
        <begin position="12"/>
        <end position="41"/>
    </location>
</feature>
<evidence type="ECO:0000313" key="2">
    <source>
        <dbReference type="EMBL" id="MBB5516179.1"/>
    </source>
</evidence>
<feature type="transmembrane region" description="Helical" evidence="1">
    <location>
        <begin position="94"/>
        <end position="114"/>
    </location>
</feature>
<sequence>MTLHLRVRLLKTFSILYLIGPGLLMVLAELLPVMGAVSAFLDLAYWPYDGAQVVAGDVATLFNAILGGVLIGFGVLIHEVGSKVYAKDEPLGRRILLTGLFAWYLTDSFASAVTGAPFNAVMNTFFAGCFIVTLLWPART</sequence>
<keyword evidence="3" id="KW-1185">Reference proteome</keyword>
<evidence type="ECO:0000256" key="1">
    <source>
        <dbReference type="SAM" id="Phobius"/>
    </source>
</evidence>
<organism evidence="2 3">
    <name type="scientific">Rubricella aquisinus</name>
    <dbReference type="NCBI Taxonomy" id="2028108"/>
    <lineage>
        <taxon>Bacteria</taxon>
        <taxon>Pseudomonadati</taxon>
        <taxon>Pseudomonadota</taxon>
        <taxon>Alphaproteobacteria</taxon>
        <taxon>Rhodobacterales</taxon>
        <taxon>Paracoccaceae</taxon>
        <taxon>Rubricella</taxon>
    </lineage>
</organism>
<proteinExistence type="predicted"/>
<dbReference type="Proteomes" id="UP000553766">
    <property type="component" value="Unassembled WGS sequence"/>
</dbReference>
<dbReference type="RefSeq" id="WP_184011552.1">
    <property type="nucleotide sequence ID" value="NZ_JACIJS010000006.1"/>
</dbReference>